<gene>
    <name evidence="2" type="ORF">DNTS_027341</name>
</gene>
<sequence>MSISEEFEADGQQHLWNPDEPSTPRSSGPVPLSELEESLQNACHQLALSTHGTATLQQLQALCQLIGIEVFPNLPQSLNTSLELAKNMLILAIWTI</sequence>
<keyword evidence="3" id="KW-1185">Reference proteome</keyword>
<evidence type="ECO:0000313" key="3">
    <source>
        <dbReference type="Proteomes" id="UP000316079"/>
    </source>
</evidence>
<feature type="region of interest" description="Disordered" evidence="1">
    <location>
        <begin position="1"/>
        <end position="32"/>
    </location>
</feature>
<dbReference type="OrthoDB" id="8964232at2759"/>
<protein>
    <submittedName>
        <fullName evidence="2">Uncharacterized protein</fullName>
    </submittedName>
</protein>
<name>A0A553MXT9_9TELE</name>
<proteinExistence type="predicted"/>
<dbReference type="EMBL" id="SRMA01027215">
    <property type="protein sequence ID" value="TRY57988.1"/>
    <property type="molecule type" value="Genomic_DNA"/>
</dbReference>
<feature type="non-terminal residue" evidence="2">
    <location>
        <position position="96"/>
    </location>
</feature>
<accession>A0A553MXT9</accession>
<reference evidence="2 3" key="1">
    <citation type="journal article" date="2019" name="Sci. Data">
        <title>Hybrid genome assembly and annotation of Danionella translucida.</title>
        <authorList>
            <person name="Kadobianskyi M."/>
            <person name="Schulze L."/>
            <person name="Schuelke M."/>
            <person name="Judkewitz B."/>
        </authorList>
    </citation>
    <scope>NUCLEOTIDE SEQUENCE [LARGE SCALE GENOMIC DNA]</scope>
    <source>
        <strain evidence="2 3">Bolton</strain>
    </source>
</reference>
<comment type="caution">
    <text evidence="2">The sequence shown here is derived from an EMBL/GenBank/DDBJ whole genome shotgun (WGS) entry which is preliminary data.</text>
</comment>
<organism evidence="2 3">
    <name type="scientific">Danionella cerebrum</name>
    <dbReference type="NCBI Taxonomy" id="2873325"/>
    <lineage>
        <taxon>Eukaryota</taxon>
        <taxon>Metazoa</taxon>
        <taxon>Chordata</taxon>
        <taxon>Craniata</taxon>
        <taxon>Vertebrata</taxon>
        <taxon>Euteleostomi</taxon>
        <taxon>Actinopterygii</taxon>
        <taxon>Neopterygii</taxon>
        <taxon>Teleostei</taxon>
        <taxon>Ostariophysi</taxon>
        <taxon>Cypriniformes</taxon>
        <taxon>Danionidae</taxon>
        <taxon>Danioninae</taxon>
        <taxon>Danionella</taxon>
    </lineage>
</organism>
<dbReference type="Proteomes" id="UP000316079">
    <property type="component" value="Unassembled WGS sequence"/>
</dbReference>
<evidence type="ECO:0000313" key="2">
    <source>
        <dbReference type="EMBL" id="TRY57988.1"/>
    </source>
</evidence>
<dbReference type="AlphaFoldDB" id="A0A553MXT9"/>
<evidence type="ECO:0000256" key="1">
    <source>
        <dbReference type="SAM" id="MobiDB-lite"/>
    </source>
</evidence>